<feature type="region of interest" description="Disordered" evidence="1">
    <location>
        <begin position="237"/>
        <end position="261"/>
    </location>
</feature>
<keyword evidence="2" id="KW-0472">Membrane</keyword>
<feature type="transmembrane region" description="Helical" evidence="2">
    <location>
        <begin position="74"/>
        <end position="98"/>
    </location>
</feature>
<organism evidence="3 4">
    <name type="scientific">Streptococcus suis</name>
    <dbReference type="NCBI Taxonomy" id="1307"/>
    <lineage>
        <taxon>Bacteria</taxon>
        <taxon>Bacillati</taxon>
        <taxon>Bacillota</taxon>
        <taxon>Bacilli</taxon>
        <taxon>Lactobacillales</taxon>
        <taxon>Streptococcaceae</taxon>
        <taxon>Streptococcus</taxon>
    </lineage>
</organism>
<protein>
    <submittedName>
        <fullName evidence="3">Predicted membrane protein</fullName>
    </submittedName>
</protein>
<dbReference type="GO" id="GO:0016020">
    <property type="term" value="C:membrane"/>
    <property type="evidence" value="ECO:0007669"/>
    <property type="project" value="InterPro"/>
</dbReference>
<accession>A0A0Z8F5X5</accession>
<feature type="compositionally biased region" description="Polar residues" evidence="1">
    <location>
        <begin position="237"/>
        <end position="255"/>
    </location>
</feature>
<gene>
    <name evidence="3" type="ORF">ERS132414_00707</name>
</gene>
<evidence type="ECO:0000256" key="2">
    <source>
        <dbReference type="SAM" id="Phobius"/>
    </source>
</evidence>
<keyword evidence="2" id="KW-1133">Transmembrane helix</keyword>
<dbReference type="Proteomes" id="UP000072794">
    <property type="component" value="Unassembled WGS sequence"/>
</dbReference>
<evidence type="ECO:0000313" key="4">
    <source>
        <dbReference type="Proteomes" id="UP000072794"/>
    </source>
</evidence>
<dbReference type="EMBL" id="FIHA01000010">
    <property type="protein sequence ID" value="CYU74540.1"/>
    <property type="molecule type" value="Genomic_DNA"/>
</dbReference>
<reference evidence="3 4" key="1">
    <citation type="submission" date="2016-02" db="EMBL/GenBank/DDBJ databases">
        <authorList>
            <consortium name="Pathogen Informatics"/>
        </authorList>
    </citation>
    <scope>NUCLEOTIDE SEQUENCE [LARGE SCALE GENOMIC DNA]</scope>
    <source>
        <strain evidence="3 4">LSS52</strain>
    </source>
</reference>
<evidence type="ECO:0000256" key="1">
    <source>
        <dbReference type="SAM" id="MobiDB-lite"/>
    </source>
</evidence>
<feature type="transmembrane region" description="Helical" evidence="2">
    <location>
        <begin position="39"/>
        <end position="62"/>
    </location>
</feature>
<dbReference type="AlphaFoldDB" id="A0A0Z8F5X5"/>
<dbReference type="RefSeq" id="WP_052804974.1">
    <property type="nucleotide sequence ID" value="NZ_CEDY01000016.1"/>
</dbReference>
<dbReference type="InterPro" id="IPR008523">
    <property type="entry name" value="DUF805"/>
</dbReference>
<proteinExistence type="predicted"/>
<keyword evidence="2" id="KW-0812">Transmembrane</keyword>
<dbReference type="Pfam" id="PF05656">
    <property type="entry name" value="DUF805"/>
    <property type="match status" value="1"/>
</dbReference>
<sequence>MQKKYKIDQRGQNIGFWQAGRDCLRGSFSYGGYTTRKGYFFGGLIISLPGIVLEIFSSILVMSSVSSMLTNPEASGASFTTGMTLSMLGMVCTFLAIIPGLPSTVRRLRDAGLNNQGIIIFLASSLILSLLPVINIVVVIVNIYVTCQPSGRFLTDEKNHLLFSNREKEQHDNWSTYQSSNYVVENLADAHTGNSAQQTQEVEAAEISQEEYKTTNPITPEIQKDLDEMVMGVSSYASPSDTATRVSAPSSSNGVTEELRNQEGTPYSSVYTQKSSAKFKIIGVIVAVILCIAGLSILVTNKQNTTQNSSILPVHKTIDISTYDMVLYSDGESGNGTAEVEITSIPYYEGYDEEIEQLLWNPTVSISKDSGLSNGDVVTVRIELDQDELERLGLDATGIYEQDVTISKLEEPYVASSTAVTQEDWPLSKQNELAQYMIQFGNEMNQPNYQRISITKPVVWSGRELDENFKILDGYEYWYDNYTKVHRYIFVVNATGEPVVLYSKDTGDPEFYIVSQTQNEMLPIAFREIYY</sequence>
<evidence type="ECO:0000313" key="3">
    <source>
        <dbReference type="EMBL" id="CYU74540.1"/>
    </source>
</evidence>
<name>A0A0Z8F5X5_STRSU</name>
<feature type="transmembrane region" description="Helical" evidence="2">
    <location>
        <begin position="118"/>
        <end position="145"/>
    </location>
</feature>
<feature type="transmembrane region" description="Helical" evidence="2">
    <location>
        <begin position="281"/>
        <end position="299"/>
    </location>
</feature>